<dbReference type="OrthoDB" id="2524987at2759"/>
<reference evidence="2 3" key="1">
    <citation type="submission" date="2019-03" db="EMBL/GenBank/DDBJ databases">
        <title>Rhodosporidium diobovatum UCD-FST 08-225 genome sequencing, assembly, and annotation.</title>
        <authorList>
            <person name="Fakankun I.U."/>
            <person name="Fristensky B."/>
            <person name="Levin D.B."/>
        </authorList>
    </citation>
    <scope>NUCLEOTIDE SEQUENCE [LARGE SCALE GENOMIC DNA]</scope>
    <source>
        <strain evidence="2 3">UCD-FST 08-225</strain>
    </source>
</reference>
<comment type="caution">
    <text evidence="2">The sequence shown here is derived from an EMBL/GenBank/DDBJ whole genome shotgun (WGS) entry which is preliminary data.</text>
</comment>
<evidence type="ECO:0000313" key="2">
    <source>
        <dbReference type="EMBL" id="TNY19368.1"/>
    </source>
</evidence>
<evidence type="ECO:0000256" key="1">
    <source>
        <dbReference type="SAM" id="MobiDB-lite"/>
    </source>
</evidence>
<feature type="compositionally biased region" description="Low complexity" evidence="1">
    <location>
        <begin position="81"/>
        <end position="94"/>
    </location>
</feature>
<feature type="region of interest" description="Disordered" evidence="1">
    <location>
        <begin position="17"/>
        <end position="128"/>
    </location>
</feature>
<keyword evidence="3" id="KW-1185">Reference proteome</keyword>
<proteinExistence type="predicted"/>
<protein>
    <submittedName>
        <fullName evidence="2">Uncharacterized protein</fullName>
    </submittedName>
</protein>
<accession>A0A5C5FR76</accession>
<evidence type="ECO:0000313" key="3">
    <source>
        <dbReference type="Proteomes" id="UP000311382"/>
    </source>
</evidence>
<feature type="compositionally biased region" description="Low complexity" evidence="1">
    <location>
        <begin position="57"/>
        <end position="71"/>
    </location>
</feature>
<organism evidence="2 3">
    <name type="scientific">Rhodotorula diobovata</name>
    <dbReference type="NCBI Taxonomy" id="5288"/>
    <lineage>
        <taxon>Eukaryota</taxon>
        <taxon>Fungi</taxon>
        <taxon>Dikarya</taxon>
        <taxon>Basidiomycota</taxon>
        <taxon>Pucciniomycotina</taxon>
        <taxon>Microbotryomycetes</taxon>
        <taxon>Sporidiobolales</taxon>
        <taxon>Sporidiobolaceae</taxon>
        <taxon>Rhodotorula</taxon>
    </lineage>
</organism>
<feature type="compositionally biased region" description="Low complexity" evidence="1">
    <location>
        <begin position="19"/>
        <end position="39"/>
    </location>
</feature>
<gene>
    <name evidence="2" type="ORF">DMC30DRAFT_307410</name>
</gene>
<dbReference type="Proteomes" id="UP000311382">
    <property type="component" value="Unassembled WGS sequence"/>
</dbReference>
<sequence>MDALNKIVDQGKNLVNQYTSADSNSTSSTATGASKPTTAEPSSAVGENQPSGADSLVPDVGDSLGSSGGVDRLTTDHSSVGDEQGAGVAAQGGEPAYAAYSTAGRDPTGTFDGGANDPPNLGPGEMPK</sequence>
<dbReference type="AlphaFoldDB" id="A0A5C5FR76"/>
<name>A0A5C5FR76_9BASI</name>
<dbReference type="EMBL" id="SOZI01000098">
    <property type="protein sequence ID" value="TNY19368.1"/>
    <property type="molecule type" value="Genomic_DNA"/>
</dbReference>